<organism evidence="3 4">
    <name type="scientific">Mycoplasmoides genitalium M6320</name>
    <dbReference type="NCBI Taxonomy" id="662945"/>
    <lineage>
        <taxon>Bacteria</taxon>
        <taxon>Bacillati</taxon>
        <taxon>Mycoplasmatota</taxon>
        <taxon>Mycoplasmoidales</taxon>
        <taxon>Mycoplasmoidaceae</taxon>
        <taxon>Mycoplasmoides</taxon>
    </lineage>
</organism>
<name>A0ABC7ZI99_MYCGT</name>
<comment type="cofactor">
    <cofactor evidence="1">
        <name>Mg(2+)</name>
        <dbReference type="ChEBI" id="CHEBI:18420"/>
    </cofactor>
</comment>
<dbReference type="InterPro" id="IPR023214">
    <property type="entry name" value="HAD_sf"/>
</dbReference>
<dbReference type="GO" id="GO:0016791">
    <property type="term" value="F:phosphatase activity"/>
    <property type="evidence" value="ECO:0007669"/>
    <property type="project" value="UniProtKB-ARBA"/>
</dbReference>
<dbReference type="InterPro" id="IPR036412">
    <property type="entry name" value="HAD-like_sf"/>
</dbReference>
<proteinExistence type="inferred from homology"/>
<accession>A0ABC7ZI99</accession>
<dbReference type="SMR" id="A0ABC7ZI99"/>
<dbReference type="Proteomes" id="UP000005254">
    <property type="component" value="Chromosome"/>
</dbReference>
<comment type="similarity">
    <text evidence="2">Belongs to the HAD-like hydrolase superfamily. Cof family.</text>
</comment>
<dbReference type="KEGG" id="mgx:CM1_00710"/>
<dbReference type="Pfam" id="PF08282">
    <property type="entry name" value="Hydrolase_3"/>
    <property type="match status" value="1"/>
</dbReference>
<evidence type="ECO:0000313" key="3">
    <source>
        <dbReference type="EMBL" id="AFQ03932.1"/>
    </source>
</evidence>
<dbReference type="PANTHER" id="PTHR10000:SF8">
    <property type="entry name" value="HAD SUPERFAMILY HYDROLASE-LIKE, TYPE 3"/>
    <property type="match status" value="1"/>
</dbReference>
<dbReference type="InterPro" id="IPR000150">
    <property type="entry name" value="Cof"/>
</dbReference>
<evidence type="ECO:0000256" key="1">
    <source>
        <dbReference type="ARBA" id="ARBA00001946"/>
    </source>
</evidence>
<protein>
    <submittedName>
        <fullName evidence="3">Cof-like hydrolase</fullName>
    </submittedName>
</protein>
<dbReference type="RefSeq" id="WP_010869344.1">
    <property type="nucleotide sequence ID" value="NC_018497.1"/>
</dbReference>
<dbReference type="SUPFAM" id="SSF56784">
    <property type="entry name" value="HAD-like"/>
    <property type="match status" value="1"/>
</dbReference>
<dbReference type="Gene3D" id="3.40.50.1000">
    <property type="entry name" value="HAD superfamily/HAD-like"/>
    <property type="match status" value="1"/>
</dbReference>
<evidence type="ECO:0000256" key="2">
    <source>
        <dbReference type="ARBA" id="ARBA00034778"/>
    </source>
</evidence>
<dbReference type="PROSITE" id="PS01228">
    <property type="entry name" value="COF_1"/>
    <property type="match status" value="1"/>
</dbReference>
<dbReference type="GeneID" id="99646945"/>
<dbReference type="PROSITE" id="PS01229">
    <property type="entry name" value="COF_2"/>
    <property type="match status" value="1"/>
</dbReference>
<dbReference type="PANTHER" id="PTHR10000">
    <property type="entry name" value="PHOSPHOSERINE PHOSPHATASE"/>
    <property type="match status" value="1"/>
</dbReference>
<evidence type="ECO:0000313" key="4">
    <source>
        <dbReference type="Proteomes" id="UP000005254"/>
    </source>
</evidence>
<sequence length="285" mass="32877">MIDLLGLDLDGTLLSKTKKINNPSKLALTNLIAKKPSLKVMILTGRSVFSTLKHVEKLNSLFKKPIVDYFCCYGGAKLYQIEANKPQERYKFCLENSVVETTFSIIKKHRGLCLAYLDSYVSPYLCLAGNKLLGWFTKYFWYRKRCVFFNQNHLKQGILKISVYFLSAKRCKKVYEILKNTFQEKVNVLSFSNNLIEITHHDANKGYAIEYMAKREQLSLNRIAVIGDSWNDYAMFKKAKYSFAMSKSPSQLKLIATNTSNKTNRYRFSTLLNLISETIINQKAD</sequence>
<dbReference type="AlphaFoldDB" id="A0ABC7ZI99"/>
<reference evidence="3 4" key="1">
    <citation type="journal article" date="2012" name="J. Bacteriol.">
        <title>Draft Genome Sequences of Four Axenic Mycoplasma genitalium Strains Isolated from Denmark, Japan, and Australia.</title>
        <authorList>
            <person name="McGowin C.L."/>
            <person name="Ma L."/>
            <person name="Jensen J.S."/>
            <person name="Mancuso M.M."/>
            <person name="Hamasuna R."/>
            <person name="Adegboye D."/>
            <person name="Martin D.H."/>
        </authorList>
    </citation>
    <scope>NUCLEOTIDE SEQUENCE [LARGE SCALE GENOMIC DNA]</scope>
    <source>
        <strain evidence="3 4">M6320</strain>
    </source>
</reference>
<dbReference type="Gene3D" id="3.30.1240.10">
    <property type="match status" value="1"/>
</dbReference>
<gene>
    <name evidence="3" type="ORF">CM1_00710</name>
</gene>
<dbReference type="NCBIfam" id="TIGR00099">
    <property type="entry name" value="Cof-subfamily"/>
    <property type="match status" value="1"/>
</dbReference>
<dbReference type="EMBL" id="CP003772">
    <property type="protein sequence ID" value="AFQ03932.1"/>
    <property type="molecule type" value="Genomic_DNA"/>
</dbReference>